<dbReference type="PANTHER" id="PTHR37479:SF1">
    <property type="entry name" value="CELL DIVISION PROTEIN FTSL"/>
    <property type="match status" value="1"/>
</dbReference>
<keyword evidence="3 8" id="KW-0132">Cell division</keyword>
<comment type="similarity">
    <text evidence="8">Belongs to the FtsL family.</text>
</comment>
<feature type="coiled-coil region" evidence="10">
    <location>
        <begin position="31"/>
        <end position="58"/>
    </location>
</feature>
<dbReference type="InterPro" id="IPR011922">
    <property type="entry name" value="Cell_div_FtsL"/>
</dbReference>
<dbReference type="Pfam" id="PF04999">
    <property type="entry name" value="FtsL"/>
    <property type="match status" value="1"/>
</dbReference>
<evidence type="ECO:0000256" key="10">
    <source>
        <dbReference type="SAM" id="Coils"/>
    </source>
</evidence>
<comment type="function">
    <text evidence="8">Essential cell division protein. May link together the upstream cell division proteins, which are predominantly cytoplasmic, with the downstream cell division proteins, which are predominantly periplasmic.</text>
</comment>
<dbReference type="PANTHER" id="PTHR37479">
    <property type="entry name" value="CELL DIVISION PROTEIN FTSL"/>
    <property type="match status" value="1"/>
</dbReference>
<dbReference type="EMBL" id="JBHRTL010000001">
    <property type="protein sequence ID" value="MFC3153824.1"/>
    <property type="molecule type" value="Genomic_DNA"/>
</dbReference>
<protein>
    <recommendedName>
        <fullName evidence="8 9">Cell division protein FtsL</fullName>
    </recommendedName>
</protein>
<dbReference type="Proteomes" id="UP001595548">
    <property type="component" value="Unassembled WGS sequence"/>
</dbReference>
<comment type="subunit">
    <text evidence="8">Part of a complex composed of FtsB, FtsL and FtsQ.</text>
</comment>
<name>A0ABV7HIY0_9GAMM</name>
<feature type="transmembrane region" description="Helical" evidence="8">
    <location>
        <begin position="12"/>
        <end position="34"/>
    </location>
</feature>
<reference evidence="12" key="1">
    <citation type="journal article" date="2019" name="Int. J. Syst. Evol. Microbiol.">
        <title>The Global Catalogue of Microorganisms (GCM) 10K type strain sequencing project: providing services to taxonomists for standard genome sequencing and annotation.</title>
        <authorList>
            <consortium name="The Broad Institute Genomics Platform"/>
            <consortium name="The Broad Institute Genome Sequencing Center for Infectious Disease"/>
            <person name="Wu L."/>
            <person name="Ma J."/>
        </authorList>
    </citation>
    <scope>NUCLEOTIDE SEQUENCE [LARGE SCALE GENOMIC DNA]</scope>
    <source>
        <strain evidence="12">KCTC 52141</strain>
    </source>
</reference>
<organism evidence="11 12">
    <name type="scientific">Gilvimarinus japonicus</name>
    <dbReference type="NCBI Taxonomy" id="1796469"/>
    <lineage>
        <taxon>Bacteria</taxon>
        <taxon>Pseudomonadati</taxon>
        <taxon>Pseudomonadota</taxon>
        <taxon>Gammaproteobacteria</taxon>
        <taxon>Cellvibrionales</taxon>
        <taxon>Cellvibrionaceae</taxon>
        <taxon>Gilvimarinus</taxon>
    </lineage>
</organism>
<keyword evidence="8" id="KW-0997">Cell inner membrane</keyword>
<dbReference type="HAMAP" id="MF_00910">
    <property type="entry name" value="FtsL"/>
    <property type="match status" value="1"/>
</dbReference>
<comment type="caution">
    <text evidence="11">The sequence shown here is derived from an EMBL/GenBank/DDBJ whole genome shotgun (WGS) entry which is preliminary data.</text>
</comment>
<keyword evidence="5 8" id="KW-1133">Transmembrane helix</keyword>
<evidence type="ECO:0000256" key="4">
    <source>
        <dbReference type="ARBA" id="ARBA00022692"/>
    </source>
</evidence>
<evidence type="ECO:0000256" key="1">
    <source>
        <dbReference type="ARBA" id="ARBA00004401"/>
    </source>
</evidence>
<evidence type="ECO:0000313" key="11">
    <source>
        <dbReference type="EMBL" id="MFC3153824.1"/>
    </source>
</evidence>
<evidence type="ECO:0000313" key="12">
    <source>
        <dbReference type="Proteomes" id="UP001595548"/>
    </source>
</evidence>
<evidence type="ECO:0000256" key="7">
    <source>
        <dbReference type="ARBA" id="ARBA00023306"/>
    </source>
</evidence>
<keyword evidence="6 8" id="KW-0472">Membrane</keyword>
<accession>A0ABV7HIY0</accession>
<keyword evidence="10" id="KW-0175">Coiled coil</keyword>
<keyword evidence="12" id="KW-1185">Reference proteome</keyword>
<evidence type="ECO:0000256" key="9">
    <source>
        <dbReference type="NCBIfam" id="TIGR02209"/>
    </source>
</evidence>
<keyword evidence="7 8" id="KW-0131">Cell cycle</keyword>
<evidence type="ECO:0000256" key="8">
    <source>
        <dbReference type="HAMAP-Rule" id="MF_00910"/>
    </source>
</evidence>
<sequence length="100" mass="11416">MNRGSSNGASNWRWLVVVGLWLTNIVSALAVVAVTQQVRRDTNELETLRRESADLEVQWGQYLLEQSTWASYTRVEKQAAERLGMKVPDASQIILIEKER</sequence>
<keyword evidence="2 8" id="KW-1003">Cell membrane</keyword>
<proteinExistence type="inferred from homology"/>
<evidence type="ECO:0000256" key="6">
    <source>
        <dbReference type="ARBA" id="ARBA00023136"/>
    </source>
</evidence>
<comment type="subcellular location">
    <subcellularLocation>
        <location evidence="8">Cell inner membrane</location>
        <topology evidence="8">Single-pass type II membrane protein</topology>
    </subcellularLocation>
    <subcellularLocation>
        <location evidence="1">Cell membrane</location>
        <topology evidence="1">Single-pass type II membrane protein</topology>
    </subcellularLocation>
    <text evidence="8">Localizes to the division septum where it forms a ring structure.</text>
</comment>
<evidence type="ECO:0000256" key="2">
    <source>
        <dbReference type="ARBA" id="ARBA00022475"/>
    </source>
</evidence>
<dbReference type="GO" id="GO:0051301">
    <property type="term" value="P:cell division"/>
    <property type="evidence" value="ECO:0007669"/>
    <property type="project" value="UniProtKB-KW"/>
</dbReference>
<keyword evidence="4 8" id="KW-0812">Transmembrane</keyword>
<dbReference type="NCBIfam" id="TIGR02209">
    <property type="entry name" value="ftsL_broad"/>
    <property type="match status" value="1"/>
</dbReference>
<evidence type="ECO:0000256" key="3">
    <source>
        <dbReference type="ARBA" id="ARBA00022618"/>
    </source>
</evidence>
<dbReference type="RefSeq" id="WP_382413809.1">
    <property type="nucleotide sequence ID" value="NZ_AP031500.1"/>
</dbReference>
<evidence type="ECO:0000256" key="5">
    <source>
        <dbReference type="ARBA" id="ARBA00022989"/>
    </source>
</evidence>
<gene>
    <name evidence="8 11" type="primary">ftsL</name>
    <name evidence="11" type="ORF">ACFOEB_01285</name>
</gene>